<proteinExistence type="predicted"/>
<evidence type="ECO:0000313" key="1">
    <source>
        <dbReference type="EMBL" id="KKP47035.1"/>
    </source>
</evidence>
<sequence>MNPNKDFEVVNRDKVRCIETPLAKFYPVYETHTNPATSEAIIKLPKLDIYFYEFGDTANNFLVNSPTDILNTTTDDTLQAVLNDNQRTHIVPREHLQKFANDKTLISFEGFVLTKNRLIKDLGISVGESMVSVAGLITKIYRKANLIKNDLEPNNLDKLSSAVLVWMGMPV</sequence>
<evidence type="ECO:0000313" key="2">
    <source>
        <dbReference type="Proteomes" id="UP000033995"/>
    </source>
</evidence>
<comment type="caution">
    <text evidence="1">The sequence shown here is derived from an EMBL/GenBank/DDBJ whole genome shotgun (WGS) entry which is preliminary data.</text>
</comment>
<accession>A0A0G0C702</accession>
<dbReference type="Proteomes" id="UP000033995">
    <property type="component" value="Unassembled WGS sequence"/>
</dbReference>
<organism evidence="1 2">
    <name type="scientific">Candidatus Woesebacteria bacterium GW2011_GWA2_33_28</name>
    <dbReference type="NCBI Taxonomy" id="1618561"/>
    <lineage>
        <taxon>Bacteria</taxon>
        <taxon>Candidatus Woeseibacteriota</taxon>
    </lineage>
</organism>
<dbReference type="EMBL" id="LBOZ01000006">
    <property type="protein sequence ID" value="KKP47035.1"/>
    <property type="molecule type" value="Genomic_DNA"/>
</dbReference>
<name>A0A0G0C702_9BACT</name>
<dbReference type="AlphaFoldDB" id="A0A0G0C702"/>
<gene>
    <name evidence="1" type="ORF">UR38_C0006G0038</name>
</gene>
<reference evidence="1 2" key="1">
    <citation type="journal article" date="2015" name="Nature">
        <title>rRNA introns, odd ribosomes, and small enigmatic genomes across a large radiation of phyla.</title>
        <authorList>
            <person name="Brown C.T."/>
            <person name="Hug L.A."/>
            <person name="Thomas B.C."/>
            <person name="Sharon I."/>
            <person name="Castelle C.J."/>
            <person name="Singh A."/>
            <person name="Wilkins M.J."/>
            <person name="Williams K.H."/>
            <person name="Banfield J.F."/>
        </authorList>
    </citation>
    <scope>NUCLEOTIDE SEQUENCE [LARGE SCALE GENOMIC DNA]</scope>
</reference>
<protein>
    <submittedName>
        <fullName evidence="1">Uncharacterized protein</fullName>
    </submittedName>
</protein>